<evidence type="ECO:0000313" key="1">
    <source>
        <dbReference type="EMBL" id="AIF84869.1"/>
    </source>
</evidence>
<dbReference type="Proteomes" id="UP000028194">
    <property type="component" value="Chromosome"/>
</dbReference>
<gene>
    <name evidence="1" type="ORF">NTE_02829</name>
</gene>
<dbReference type="AlphaFoldDB" id="A0A075N043"/>
<reference evidence="1 2" key="1">
    <citation type="journal article" date="2014" name="PLoS ONE">
        <title>Genome Sequence of Candidatus Nitrososphaera evergladensis from Group I.1b Enriched from Everglades Soil Reveals Novel Genomic Features of the Ammonia-Oxidizing Archaea.</title>
        <authorList>
            <person name="Zhalnina K.V."/>
            <person name="Dias R."/>
            <person name="Leonard M.T."/>
            <person name="Dorr de Quadros P."/>
            <person name="Camargo F.A."/>
            <person name="Drew J.C."/>
            <person name="Farmerie W.G."/>
            <person name="Daroub S.H."/>
            <person name="Triplett E.W."/>
        </authorList>
    </citation>
    <scope>NUCLEOTIDE SEQUENCE [LARGE SCALE GENOMIC DNA]</scope>
    <source>
        <strain evidence="1 2">SR1</strain>
    </source>
</reference>
<dbReference type="EMBL" id="CP007174">
    <property type="protein sequence ID" value="AIF84869.1"/>
    <property type="molecule type" value="Genomic_DNA"/>
</dbReference>
<dbReference type="KEGG" id="nev:NTE_02829"/>
<proteinExistence type="predicted"/>
<evidence type="ECO:0000313" key="2">
    <source>
        <dbReference type="Proteomes" id="UP000028194"/>
    </source>
</evidence>
<keyword evidence="2" id="KW-1185">Reference proteome</keyword>
<organism evidence="1 2">
    <name type="scientific">Candidatus Nitrososphaera evergladensis SR1</name>
    <dbReference type="NCBI Taxonomy" id="1459636"/>
    <lineage>
        <taxon>Archaea</taxon>
        <taxon>Nitrososphaerota</taxon>
        <taxon>Nitrososphaeria</taxon>
        <taxon>Nitrososphaerales</taxon>
        <taxon>Nitrososphaeraceae</taxon>
        <taxon>Nitrososphaera</taxon>
    </lineage>
</organism>
<accession>A0A075N043</accession>
<sequence length="68" mass="7895">MLEKSTLRKGSPITLKDKTVARLLAYIRFTYEGHFSLRQSTQIQQNEGSYLFQFLSGSVNQEYMSSNR</sequence>
<dbReference type="HOGENOM" id="CLU_2783848_0_0_2"/>
<name>A0A075N043_9ARCH</name>
<dbReference type="STRING" id="1459636.NTE_02829"/>
<protein>
    <submittedName>
        <fullName evidence="1">Uncharacterized protein</fullName>
    </submittedName>
</protein>